<keyword evidence="1" id="KW-0472">Membrane</keyword>
<evidence type="ECO:0000313" key="3">
    <source>
        <dbReference type="Proteomes" id="UP001319104"/>
    </source>
</evidence>
<dbReference type="Proteomes" id="UP001319104">
    <property type="component" value="Unassembled WGS sequence"/>
</dbReference>
<dbReference type="RefSeq" id="WP_213945361.1">
    <property type="nucleotide sequence ID" value="NZ_JAHCMY010000005.1"/>
</dbReference>
<reference evidence="2 3" key="1">
    <citation type="submission" date="2021-05" db="EMBL/GenBank/DDBJ databases">
        <authorList>
            <person name="Zhang Z.D."/>
            <person name="Osman G."/>
        </authorList>
    </citation>
    <scope>NUCLEOTIDE SEQUENCE [LARGE SCALE GENOMIC DNA]</scope>
    <source>
        <strain evidence="2 3">KCTC 32217</strain>
    </source>
</reference>
<evidence type="ECO:0008006" key="4">
    <source>
        <dbReference type="Google" id="ProtNLM"/>
    </source>
</evidence>
<keyword evidence="1" id="KW-0812">Transmembrane</keyword>
<comment type="caution">
    <text evidence="2">The sequence shown here is derived from an EMBL/GenBank/DDBJ whole genome shotgun (WGS) entry which is preliminary data.</text>
</comment>
<gene>
    <name evidence="2" type="ORF">KI659_10790</name>
</gene>
<evidence type="ECO:0000313" key="2">
    <source>
        <dbReference type="EMBL" id="MBS9524502.1"/>
    </source>
</evidence>
<accession>A0AAP2CM88</accession>
<name>A0AAP2CM88_9BACT</name>
<keyword evidence="3" id="KW-1185">Reference proteome</keyword>
<dbReference type="AlphaFoldDB" id="A0AAP2CM88"/>
<feature type="transmembrane region" description="Helical" evidence="1">
    <location>
        <begin position="20"/>
        <end position="46"/>
    </location>
</feature>
<protein>
    <recommendedName>
        <fullName evidence="4">HEAT repeat domain-containing protein</fullName>
    </recommendedName>
</protein>
<dbReference type="EMBL" id="JAHCMY010000005">
    <property type="protein sequence ID" value="MBS9524502.1"/>
    <property type="molecule type" value="Genomic_DNA"/>
</dbReference>
<evidence type="ECO:0000256" key="1">
    <source>
        <dbReference type="SAM" id="Phobius"/>
    </source>
</evidence>
<organism evidence="2 3">
    <name type="scientific">Litoribacter ruber</name>
    <dbReference type="NCBI Taxonomy" id="702568"/>
    <lineage>
        <taxon>Bacteria</taxon>
        <taxon>Pseudomonadati</taxon>
        <taxon>Bacteroidota</taxon>
        <taxon>Cytophagia</taxon>
        <taxon>Cytophagales</taxon>
        <taxon>Cyclobacteriaceae</taxon>
        <taxon>Litoribacter</taxon>
    </lineage>
</organism>
<keyword evidence="1" id="KW-1133">Transmembrane helix</keyword>
<sequence length="282" mass="32453">MINWILLMERLWGFYTDKTWVEPFLVFAIAFFAMGTIMMFMALVFIRYRRIRRQELVKEYQATVEEILMGVMFTDSIFATIVNDEKMAKLFKSPLFRQTLMDGTLNLHRNYEGQYAENLEKFYAESHLIRDSFKKIKSLNWAKKCLGIEELAEMQVTQAFDTFVELSKSSVRPLKIAAIRGCIKLNGTQGLVHLVKHKDPIDTWTQLSIIHALKKGDIETTKGIEKLLTSSNKSVVSLGLKVIQALKLSDNFPAVIQLHSKTQSDLIKSEASRVMAKLENFN</sequence>
<proteinExistence type="predicted"/>